<comment type="caution">
    <text evidence="1">The sequence shown here is derived from an EMBL/GenBank/DDBJ whole genome shotgun (WGS) entry which is preliminary data.</text>
</comment>
<dbReference type="EMBL" id="AYSF01000088">
    <property type="protein sequence ID" value="ESU70936.1"/>
    <property type="molecule type" value="Genomic_DNA"/>
</dbReference>
<dbReference type="Proteomes" id="UP000018339">
    <property type="component" value="Unassembled WGS sequence"/>
</dbReference>
<evidence type="ECO:0000313" key="2">
    <source>
        <dbReference type="Proteomes" id="UP000018339"/>
    </source>
</evidence>
<proteinExistence type="predicted"/>
<accession>A0A7U9J8H4</accession>
<dbReference type="AlphaFoldDB" id="A0A7U9J8H4"/>
<sequence length="78" mass="9322">MGIGLLWRRKGKLKRQFDEKLMAELQKARTEWLEQKQLIEKSVDPSPEVLSALQLAEAKYFFLLREAKHRRITLKEVR</sequence>
<dbReference type="InterPro" id="IPR019644">
    <property type="entry name" value="DUF2508"/>
</dbReference>
<protein>
    <recommendedName>
        <fullName evidence="3">DUF2508 domain-containing protein</fullName>
    </recommendedName>
</protein>
<organism evidence="1 2">
    <name type="scientific">Geobacillus thermopakistaniensis (strain MAS1)</name>
    <dbReference type="NCBI Taxonomy" id="1408282"/>
    <lineage>
        <taxon>Bacteria</taxon>
        <taxon>Bacillati</taxon>
        <taxon>Bacillota</taxon>
        <taxon>Bacilli</taxon>
        <taxon>Bacillales</taxon>
        <taxon>Anoxybacillaceae</taxon>
        <taxon>Geobacillus</taxon>
    </lineage>
</organism>
<name>A0A7U9J8H4_GEOTM</name>
<evidence type="ECO:0000313" key="1">
    <source>
        <dbReference type="EMBL" id="ESU70936.1"/>
    </source>
</evidence>
<gene>
    <name evidence="1" type="ORF">T260_16190</name>
</gene>
<dbReference type="Pfam" id="PF10704">
    <property type="entry name" value="DUF2508"/>
    <property type="match status" value="1"/>
</dbReference>
<reference evidence="1 2" key="1">
    <citation type="journal article" date="2014" name="Genome Announc.">
        <title>Draft Genome Sequence of Geobacillus thermopakistaniensis Strain MAS1.</title>
        <authorList>
            <person name="Siddiqui M.A."/>
            <person name="Rashid N."/>
            <person name="Ayyampalayam S."/>
            <person name="Whitman W.B."/>
        </authorList>
    </citation>
    <scope>NUCLEOTIDE SEQUENCE [LARGE SCALE GENOMIC DNA]</scope>
    <source>
        <strain evidence="1 2">MAS1</strain>
    </source>
</reference>
<evidence type="ECO:0008006" key="3">
    <source>
        <dbReference type="Google" id="ProtNLM"/>
    </source>
</evidence>
<keyword evidence="2" id="KW-1185">Reference proteome</keyword>